<dbReference type="Proteomes" id="UP000305196">
    <property type="component" value="Chromosome 10"/>
</dbReference>
<name>A0A1G4HDP7_PLAVI</name>
<dbReference type="VEuPathDB" id="PlasmoDB:PVP01_0001020"/>
<dbReference type="VEuPathDB" id="PlasmoDB:PVW1_100018300"/>
<protein>
    <submittedName>
        <fullName evidence="1">Vir protein, putative</fullName>
    </submittedName>
</protein>
<dbReference type="VEuPathDB" id="PlasmoDB:PVPAM_000029700"/>
<dbReference type="EMBL" id="LT615265">
    <property type="protein sequence ID" value="SCO72987.1"/>
    <property type="molecule type" value="Genomic_DNA"/>
</dbReference>
<sequence length="371" mass="43178">MSMSKNITDIANWEKEYPFLKDVWNFYNTLDILEDKDKYNGKIFPMCHMILSTFGKDRGEYNNFCSKLLKNLGHYSEKAEFYIRSHGRCNILYNWIYNSKEKHKISDQIINKCFEEYMNIGNAMRYGYKCSYDTYNRLYVEPIKITLLDIFDDSMKTIENTLNGETREINIPCRKYICESVKIYEDMHQKYCVNGDSGNKKHENTCSRLNDFKNTYELFFQNKQDLKDKIPSLDDIKNTYMTKCKIYVQEEPVQPANSEERHTLLPLTRPEDGSPQEAESLIPHGDVNKGNHISSTVSTTIGTVAGASSILALLYKFTPRRNWMRYGIRGSRGIISNNLYAEQPNDVFYDGFEGEVMSSHNPTYNVGYGSV</sequence>
<dbReference type="Pfam" id="PF05795">
    <property type="entry name" value="Plasmodium_Vir"/>
    <property type="match status" value="1"/>
</dbReference>
<dbReference type="InterPro" id="IPR008780">
    <property type="entry name" value="Plasmodium_Vir"/>
</dbReference>
<dbReference type="AlphaFoldDB" id="A0A1G4HDP7"/>
<gene>
    <name evidence="1" type="ORF">PVC01_100005800</name>
</gene>
<proteinExistence type="predicted"/>
<evidence type="ECO:0000313" key="2">
    <source>
        <dbReference type="Proteomes" id="UP000305196"/>
    </source>
</evidence>
<evidence type="ECO:0000313" key="1">
    <source>
        <dbReference type="EMBL" id="SCO72987.1"/>
    </source>
</evidence>
<reference evidence="1 2" key="1">
    <citation type="submission" date="2016-07" db="EMBL/GenBank/DDBJ databases">
        <authorList>
            <consortium name="Pathogen Informatics"/>
        </authorList>
    </citation>
    <scope>NUCLEOTIDE SEQUENCE [LARGE SCALE GENOMIC DNA]</scope>
</reference>
<organism evidence="1 2">
    <name type="scientific">Plasmodium vivax</name>
    <name type="common">malaria parasite P. vivax</name>
    <dbReference type="NCBI Taxonomy" id="5855"/>
    <lineage>
        <taxon>Eukaryota</taxon>
        <taxon>Sar</taxon>
        <taxon>Alveolata</taxon>
        <taxon>Apicomplexa</taxon>
        <taxon>Aconoidasida</taxon>
        <taxon>Haemosporida</taxon>
        <taxon>Plasmodiidae</taxon>
        <taxon>Plasmodium</taxon>
        <taxon>Plasmodium (Plasmodium)</taxon>
    </lineage>
</organism>
<accession>A0A1G4HDP7</accession>